<evidence type="ECO:0000313" key="1">
    <source>
        <dbReference type="EMBL" id="OGC34420.1"/>
    </source>
</evidence>
<name>A0A1F4TPF2_UNCSA</name>
<protein>
    <submittedName>
        <fullName evidence="1">Uncharacterized protein</fullName>
    </submittedName>
</protein>
<proteinExistence type="predicted"/>
<dbReference type="EMBL" id="MEUI01000017">
    <property type="protein sequence ID" value="OGC34420.1"/>
    <property type="molecule type" value="Genomic_DNA"/>
</dbReference>
<gene>
    <name evidence="1" type="ORF">A2462_01235</name>
</gene>
<sequence>MQSMNNAKLLETIGKYTIHKYLEKIINTPMHKVTLCTSFPYTGAANISDTVTFLIIDDLKKLESLNCGESAN</sequence>
<comment type="caution">
    <text evidence="1">The sequence shown here is derived from an EMBL/GenBank/DDBJ whole genome shotgun (WGS) entry which is preliminary data.</text>
</comment>
<reference evidence="1 2" key="1">
    <citation type="journal article" date="2016" name="Nat. Commun.">
        <title>Thousands of microbial genomes shed light on interconnected biogeochemical processes in an aquifer system.</title>
        <authorList>
            <person name="Anantharaman K."/>
            <person name="Brown C.T."/>
            <person name="Hug L.A."/>
            <person name="Sharon I."/>
            <person name="Castelle C.J."/>
            <person name="Probst A.J."/>
            <person name="Thomas B.C."/>
            <person name="Singh A."/>
            <person name="Wilkins M.J."/>
            <person name="Karaoz U."/>
            <person name="Brodie E.L."/>
            <person name="Williams K.H."/>
            <person name="Hubbard S.S."/>
            <person name="Banfield J.F."/>
        </authorList>
    </citation>
    <scope>NUCLEOTIDE SEQUENCE [LARGE SCALE GENOMIC DNA]</scope>
</reference>
<evidence type="ECO:0000313" key="2">
    <source>
        <dbReference type="Proteomes" id="UP000177309"/>
    </source>
</evidence>
<organism evidence="1 2">
    <name type="scientific">candidate division WOR-1 bacterium RIFOXYC2_FULL_41_25</name>
    <dbReference type="NCBI Taxonomy" id="1802586"/>
    <lineage>
        <taxon>Bacteria</taxon>
        <taxon>Bacillati</taxon>
        <taxon>Saganbacteria</taxon>
    </lineage>
</organism>
<accession>A0A1F4TPF2</accession>
<dbReference type="Proteomes" id="UP000177309">
    <property type="component" value="Unassembled WGS sequence"/>
</dbReference>
<dbReference type="AlphaFoldDB" id="A0A1F4TPF2"/>